<protein>
    <submittedName>
        <fullName evidence="1">DUF3050 domain-containing protein</fullName>
    </submittedName>
</protein>
<organism evidence="1 2">
    <name type="scientific">Candidatus Pedobacter colombiensis</name>
    <dbReference type="NCBI Taxonomy" id="3121371"/>
    <lineage>
        <taxon>Bacteria</taxon>
        <taxon>Pseudomonadati</taxon>
        <taxon>Bacteroidota</taxon>
        <taxon>Sphingobacteriia</taxon>
        <taxon>Sphingobacteriales</taxon>
        <taxon>Sphingobacteriaceae</taxon>
        <taxon>Pedobacter</taxon>
    </lineage>
</organism>
<dbReference type="Pfam" id="PF11251">
    <property type="entry name" value="DUF3050"/>
    <property type="match status" value="1"/>
</dbReference>
<name>A0AAJ5W9T1_9SPHI</name>
<dbReference type="InterPro" id="IPR024423">
    <property type="entry name" value="DUF3050"/>
</dbReference>
<dbReference type="AlphaFoldDB" id="A0AAJ5W9T1"/>
<proteinExistence type="predicted"/>
<gene>
    <name evidence="1" type="ORF">P0Y49_05860</name>
</gene>
<dbReference type="Gene3D" id="1.20.910.10">
    <property type="entry name" value="Heme oxygenase-like"/>
    <property type="match status" value="1"/>
</dbReference>
<dbReference type="EMBL" id="CP119313">
    <property type="protein sequence ID" value="WEK20662.1"/>
    <property type="molecule type" value="Genomic_DNA"/>
</dbReference>
<accession>A0AAJ5W9T1</accession>
<sequence>MNGPLESIQTSIAPLRAQIINHKVYAVINDLEDLRIFMEYHVYAVWDFMSLLKSLQINLTCTQVPWFPVGSGTTRALINEIVAGEESDVDANGDKKSHFEMYLDAMEQCGADTTQIGRFTDKLKATGDFEQAYNFSDTPSEARSFVDYTFKIINSGEAHLQASTFTFGREDLIPNMFLTIVNDLNTKFPDQISLFKYYLDRHIEVDGDHHSHLALDMTSELCGDNESYWKAAEAATIESLKKRIELWDGAYEEIMAVKG</sequence>
<dbReference type="SUPFAM" id="SSF48613">
    <property type="entry name" value="Heme oxygenase-like"/>
    <property type="match status" value="1"/>
</dbReference>
<dbReference type="InterPro" id="IPR016084">
    <property type="entry name" value="Haem_Oase-like_multi-hlx"/>
</dbReference>
<dbReference type="Proteomes" id="UP001214530">
    <property type="component" value="Chromosome"/>
</dbReference>
<reference evidence="1" key="1">
    <citation type="submission" date="2023-03" db="EMBL/GenBank/DDBJ databases">
        <title>Andean soil-derived lignocellulolytic bacterial consortium as a source of novel taxa and putative plastic-active enzymes.</title>
        <authorList>
            <person name="Diaz-Garcia L."/>
            <person name="Chuvochina M."/>
            <person name="Feuerriegel G."/>
            <person name="Bunk B."/>
            <person name="Sproer C."/>
            <person name="Streit W.R."/>
            <person name="Rodriguez L.M."/>
            <person name="Overmann J."/>
            <person name="Jimenez D.J."/>
        </authorList>
    </citation>
    <scope>NUCLEOTIDE SEQUENCE</scope>
    <source>
        <strain evidence="1">MAG 3858</strain>
    </source>
</reference>
<evidence type="ECO:0000313" key="2">
    <source>
        <dbReference type="Proteomes" id="UP001214530"/>
    </source>
</evidence>
<evidence type="ECO:0000313" key="1">
    <source>
        <dbReference type="EMBL" id="WEK20662.1"/>
    </source>
</evidence>